<name>A0ABQ9H6L9_9NEOP</name>
<protein>
    <submittedName>
        <fullName evidence="1">Uncharacterized protein</fullName>
    </submittedName>
</protein>
<dbReference type="EMBL" id="JARBHB010000007">
    <property type="protein sequence ID" value="KAJ8879946.1"/>
    <property type="molecule type" value="Genomic_DNA"/>
</dbReference>
<dbReference type="Proteomes" id="UP001159363">
    <property type="component" value="Chromosome 6"/>
</dbReference>
<comment type="caution">
    <text evidence="1">The sequence shown here is derived from an EMBL/GenBank/DDBJ whole genome shotgun (WGS) entry which is preliminary data.</text>
</comment>
<accession>A0ABQ9H6L9</accession>
<gene>
    <name evidence="1" type="ORF">PR048_020567</name>
</gene>
<proteinExistence type="predicted"/>
<reference evidence="1 2" key="1">
    <citation type="submission" date="2023-02" db="EMBL/GenBank/DDBJ databases">
        <title>LHISI_Scaffold_Assembly.</title>
        <authorList>
            <person name="Stuart O.P."/>
            <person name="Cleave R."/>
            <person name="Magrath M.J.L."/>
            <person name="Mikheyev A.S."/>
        </authorList>
    </citation>
    <scope>NUCLEOTIDE SEQUENCE [LARGE SCALE GENOMIC DNA]</scope>
    <source>
        <strain evidence="1">Daus_M_001</strain>
        <tissue evidence="1">Leg muscle</tissue>
    </source>
</reference>
<sequence>MLAASGPATVICKMVASKRQWWAAMLAAIMPMSIFGNDWSHLGPELHTLSICSDILEVTLSSKIAAVCWWPCWWPVKLRLSFAKWQVLAVVLISMLTRGRWWWGCSTLSVSTMHCKVGLVIAVSASSEVASSTARCARSPWVFTATPAEGRTIDRECERTTGRWQVEVLRRKAHEEVWPSGSTEGSGDREPPTLSTKMADILSWPPIVLSRHRSSIPRWSPDKCYATILHECLNFRPIQPHWAKLSRKGQTALQALLQGIKAAATSHLLRLFASLVGEPGSIPDRVTGFSHAGIVPDNAACQRIFSGSSHLPRPFIKALLHSHLNQPHRLSRPHMGWIHYDDREESGDIWAALIVVLRADEGEVTRV</sequence>
<keyword evidence="2" id="KW-1185">Reference proteome</keyword>
<evidence type="ECO:0000313" key="2">
    <source>
        <dbReference type="Proteomes" id="UP001159363"/>
    </source>
</evidence>
<evidence type="ECO:0000313" key="1">
    <source>
        <dbReference type="EMBL" id="KAJ8879946.1"/>
    </source>
</evidence>
<organism evidence="1 2">
    <name type="scientific">Dryococelus australis</name>
    <dbReference type="NCBI Taxonomy" id="614101"/>
    <lineage>
        <taxon>Eukaryota</taxon>
        <taxon>Metazoa</taxon>
        <taxon>Ecdysozoa</taxon>
        <taxon>Arthropoda</taxon>
        <taxon>Hexapoda</taxon>
        <taxon>Insecta</taxon>
        <taxon>Pterygota</taxon>
        <taxon>Neoptera</taxon>
        <taxon>Polyneoptera</taxon>
        <taxon>Phasmatodea</taxon>
        <taxon>Verophasmatodea</taxon>
        <taxon>Anareolatae</taxon>
        <taxon>Phasmatidae</taxon>
        <taxon>Eurycanthinae</taxon>
        <taxon>Dryococelus</taxon>
    </lineage>
</organism>